<keyword evidence="8" id="KW-0482">Metalloprotease</keyword>
<dbReference type="GO" id="GO:0046872">
    <property type="term" value="F:metal ion binding"/>
    <property type="evidence" value="ECO:0007669"/>
    <property type="project" value="UniProtKB-KW"/>
</dbReference>
<sequence>MDELLRTDCSRRSFLRTSFAAAMVCCARALWPTDVFAGRLPEGRLVLCHAHTNERLEVTYRNDLGRYDASALEDLNNFMRCNYTNRTASMDLRVIEFLNTLHKQVGGDKDIVVHSAYRSPEYQTVLIKQRGRRVARQSFHVTAQAVDFHIPGVPLRQIRQAALRLGQGGVGYYPRRGFVHVDCGPVRWW</sequence>
<evidence type="ECO:0000256" key="9">
    <source>
        <dbReference type="ARBA" id="ARBA00023316"/>
    </source>
</evidence>
<evidence type="ECO:0000256" key="1">
    <source>
        <dbReference type="ARBA" id="ARBA00001947"/>
    </source>
</evidence>
<keyword evidence="6" id="KW-0378">Hydrolase</keyword>
<evidence type="ECO:0000256" key="8">
    <source>
        <dbReference type="ARBA" id="ARBA00023049"/>
    </source>
</evidence>
<evidence type="ECO:0000256" key="7">
    <source>
        <dbReference type="ARBA" id="ARBA00022833"/>
    </source>
</evidence>
<comment type="cofactor">
    <cofactor evidence="1">
        <name>Zn(2+)</name>
        <dbReference type="ChEBI" id="CHEBI:29105"/>
    </cofactor>
</comment>
<dbReference type="AlphaFoldDB" id="A0AA86N2I5"/>
<evidence type="ECO:0000313" key="12">
    <source>
        <dbReference type="EMBL" id="CAI4033507.1"/>
    </source>
</evidence>
<evidence type="ECO:0000256" key="5">
    <source>
        <dbReference type="ARBA" id="ARBA00022729"/>
    </source>
</evidence>
<dbReference type="InterPro" id="IPR010275">
    <property type="entry name" value="MepK"/>
</dbReference>
<evidence type="ECO:0000256" key="3">
    <source>
        <dbReference type="ARBA" id="ARBA00022670"/>
    </source>
</evidence>
<dbReference type="Pfam" id="PF05951">
    <property type="entry name" value="Peptidase_M15_2"/>
    <property type="match status" value="1"/>
</dbReference>
<evidence type="ECO:0000256" key="11">
    <source>
        <dbReference type="ARBA" id="ARBA00093666"/>
    </source>
</evidence>
<evidence type="ECO:0000256" key="4">
    <source>
        <dbReference type="ARBA" id="ARBA00022723"/>
    </source>
</evidence>
<proteinExistence type="inferred from homology"/>
<gene>
    <name evidence="12" type="ORF">DNFV4_03944</name>
</gene>
<protein>
    <recommendedName>
        <fullName evidence="11">Murein endopeptidase K</fullName>
    </recommendedName>
</protein>
<dbReference type="Gene3D" id="3.30.1380.10">
    <property type="match status" value="1"/>
</dbReference>
<keyword evidence="7" id="KW-0862">Zinc</keyword>
<reference evidence="12" key="1">
    <citation type="submission" date="2022-10" db="EMBL/GenBank/DDBJ databases">
        <authorList>
            <person name="Koch H."/>
        </authorList>
    </citation>
    <scope>NUCLEOTIDE SEQUENCE</scope>
    <source>
        <strain evidence="12">DNF</strain>
    </source>
</reference>
<dbReference type="GO" id="GO:0008237">
    <property type="term" value="F:metallopeptidase activity"/>
    <property type="evidence" value="ECO:0007669"/>
    <property type="project" value="UniProtKB-KW"/>
</dbReference>
<keyword evidence="9" id="KW-0961">Cell wall biogenesis/degradation</keyword>
<dbReference type="PANTHER" id="PTHR37425">
    <property type="match status" value="1"/>
</dbReference>
<dbReference type="InterPro" id="IPR009045">
    <property type="entry name" value="Zn_M74/Hedgehog-like"/>
</dbReference>
<comment type="pathway">
    <text evidence="2">Cell wall biogenesis; cell wall polysaccharide biosynthesis.</text>
</comment>
<dbReference type="PANTHER" id="PTHR37425:SF1">
    <property type="entry name" value="OUTER MEMBRANE PROTEIN"/>
    <property type="match status" value="1"/>
</dbReference>
<keyword evidence="3" id="KW-0645">Protease</keyword>
<dbReference type="GO" id="GO:0006508">
    <property type="term" value="P:proteolysis"/>
    <property type="evidence" value="ECO:0007669"/>
    <property type="project" value="UniProtKB-KW"/>
</dbReference>
<keyword evidence="4" id="KW-0479">Metal-binding</keyword>
<keyword evidence="13" id="KW-1185">Reference proteome</keyword>
<evidence type="ECO:0000256" key="2">
    <source>
        <dbReference type="ARBA" id="ARBA00004776"/>
    </source>
</evidence>
<accession>A0AA86N2I5</accession>
<organism evidence="12 13">
    <name type="scientific">Nitrospira tepida</name>
    <dbReference type="NCBI Taxonomy" id="2973512"/>
    <lineage>
        <taxon>Bacteria</taxon>
        <taxon>Pseudomonadati</taxon>
        <taxon>Nitrospirota</taxon>
        <taxon>Nitrospiria</taxon>
        <taxon>Nitrospirales</taxon>
        <taxon>Nitrospiraceae</taxon>
        <taxon>Nitrospira</taxon>
    </lineage>
</organism>
<comment type="similarity">
    <text evidence="10">Belongs to the peptidase M15 family.</text>
</comment>
<dbReference type="GO" id="GO:0071555">
    <property type="term" value="P:cell wall organization"/>
    <property type="evidence" value="ECO:0007669"/>
    <property type="project" value="UniProtKB-KW"/>
</dbReference>
<dbReference type="KEGG" id="nti:DNFV4_03944"/>
<dbReference type="SUPFAM" id="SSF55166">
    <property type="entry name" value="Hedgehog/DD-peptidase"/>
    <property type="match status" value="1"/>
</dbReference>
<name>A0AA86N2I5_9BACT</name>
<evidence type="ECO:0000256" key="6">
    <source>
        <dbReference type="ARBA" id="ARBA00022801"/>
    </source>
</evidence>
<evidence type="ECO:0000256" key="10">
    <source>
        <dbReference type="ARBA" id="ARBA00093448"/>
    </source>
</evidence>
<keyword evidence="5" id="KW-0732">Signal</keyword>
<dbReference type="Proteomes" id="UP001179121">
    <property type="component" value="Chromosome"/>
</dbReference>
<evidence type="ECO:0000313" key="13">
    <source>
        <dbReference type="Proteomes" id="UP001179121"/>
    </source>
</evidence>
<dbReference type="EMBL" id="OX365700">
    <property type="protein sequence ID" value="CAI4033507.1"/>
    <property type="molecule type" value="Genomic_DNA"/>
</dbReference>